<dbReference type="InterPro" id="IPR001245">
    <property type="entry name" value="Ser-Thr/Tyr_kinase_cat_dom"/>
</dbReference>
<dbReference type="InterPro" id="IPR000719">
    <property type="entry name" value="Prot_kinase_dom"/>
</dbReference>
<dbReference type="Pfam" id="PF14380">
    <property type="entry name" value="WAK_assoc"/>
    <property type="match status" value="1"/>
</dbReference>
<dbReference type="InterPro" id="IPR025287">
    <property type="entry name" value="WAK_GUB"/>
</dbReference>
<keyword evidence="12 20" id="KW-1133">Transmembrane helix</keyword>
<dbReference type="Gene3D" id="1.10.510.10">
    <property type="entry name" value="Transferase(Phosphotransferase) domain 1"/>
    <property type="match status" value="1"/>
</dbReference>
<feature type="region of interest" description="Disordered" evidence="19">
    <location>
        <begin position="308"/>
        <end position="331"/>
    </location>
</feature>
<dbReference type="PROSITE" id="PS00108">
    <property type="entry name" value="PROTEIN_KINASE_ST"/>
    <property type="match status" value="1"/>
</dbReference>
<evidence type="ECO:0000256" key="12">
    <source>
        <dbReference type="ARBA" id="ARBA00022989"/>
    </source>
</evidence>
<keyword evidence="6" id="KW-0808">Transferase</keyword>
<dbReference type="InterPro" id="IPR008271">
    <property type="entry name" value="Ser/Thr_kinase_AS"/>
</dbReference>
<evidence type="ECO:0000256" key="7">
    <source>
        <dbReference type="ARBA" id="ARBA00022692"/>
    </source>
</evidence>
<evidence type="ECO:0000256" key="15">
    <source>
        <dbReference type="ARBA" id="ARBA00023180"/>
    </source>
</evidence>
<dbReference type="GO" id="GO:0005524">
    <property type="term" value="F:ATP binding"/>
    <property type="evidence" value="ECO:0007669"/>
    <property type="project" value="UniProtKB-UniRule"/>
</dbReference>
<dbReference type="PANTHER" id="PTHR46008">
    <property type="entry name" value="LEAF RUST 10 DISEASE-RESISTANCE LOCUS RECEPTOR-LIKE PROTEIN KINASE-LIKE 1.4"/>
    <property type="match status" value="1"/>
</dbReference>
<dbReference type="Pfam" id="PF07714">
    <property type="entry name" value="PK_Tyr_Ser-Thr"/>
    <property type="match status" value="1"/>
</dbReference>
<evidence type="ECO:0000256" key="11">
    <source>
        <dbReference type="ARBA" id="ARBA00022840"/>
    </source>
</evidence>
<evidence type="ECO:0000259" key="22">
    <source>
        <dbReference type="PROSITE" id="PS50011"/>
    </source>
</evidence>
<dbReference type="GO" id="GO:0004674">
    <property type="term" value="F:protein serine/threonine kinase activity"/>
    <property type="evidence" value="ECO:0007669"/>
    <property type="project" value="UniProtKB-KW"/>
</dbReference>
<keyword evidence="5" id="KW-0597">Phosphoprotein</keyword>
<evidence type="ECO:0000256" key="5">
    <source>
        <dbReference type="ARBA" id="ARBA00022553"/>
    </source>
</evidence>
<evidence type="ECO:0000256" key="10">
    <source>
        <dbReference type="ARBA" id="ARBA00022777"/>
    </source>
</evidence>
<dbReference type="EMBL" id="JAYKXN010000004">
    <property type="protein sequence ID" value="KAK7295767.1"/>
    <property type="molecule type" value="Genomic_DNA"/>
</dbReference>
<keyword evidence="3" id="KW-1003">Cell membrane</keyword>
<dbReference type="InterPro" id="IPR011009">
    <property type="entry name" value="Kinase-like_dom_sf"/>
</dbReference>
<comment type="catalytic activity">
    <reaction evidence="17">
        <text>L-seryl-[protein] + ATP = O-phospho-L-seryl-[protein] + ADP + H(+)</text>
        <dbReference type="Rhea" id="RHEA:17989"/>
        <dbReference type="Rhea" id="RHEA-COMP:9863"/>
        <dbReference type="Rhea" id="RHEA-COMP:11604"/>
        <dbReference type="ChEBI" id="CHEBI:15378"/>
        <dbReference type="ChEBI" id="CHEBI:29999"/>
        <dbReference type="ChEBI" id="CHEBI:30616"/>
        <dbReference type="ChEBI" id="CHEBI:83421"/>
        <dbReference type="ChEBI" id="CHEBI:456216"/>
        <dbReference type="EC" id="2.7.11.1"/>
    </reaction>
</comment>
<keyword evidence="9 18" id="KW-0547">Nucleotide-binding</keyword>
<evidence type="ECO:0000256" key="4">
    <source>
        <dbReference type="ARBA" id="ARBA00022527"/>
    </source>
</evidence>
<keyword evidence="24" id="KW-1185">Reference proteome</keyword>
<evidence type="ECO:0000256" key="18">
    <source>
        <dbReference type="PROSITE-ProRule" id="PRU10141"/>
    </source>
</evidence>
<feature type="signal peptide" evidence="21">
    <location>
        <begin position="1"/>
        <end position="24"/>
    </location>
</feature>
<dbReference type="GO" id="GO:0030247">
    <property type="term" value="F:polysaccharide binding"/>
    <property type="evidence" value="ECO:0007669"/>
    <property type="project" value="InterPro"/>
</dbReference>
<dbReference type="Proteomes" id="UP001359559">
    <property type="component" value="Unassembled WGS sequence"/>
</dbReference>
<feature type="domain" description="Protein kinase" evidence="22">
    <location>
        <begin position="356"/>
        <end position="637"/>
    </location>
</feature>
<dbReference type="AlphaFoldDB" id="A0AAN9JB91"/>
<organism evidence="23 24">
    <name type="scientific">Clitoria ternatea</name>
    <name type="common">Butterfly pea</name>
    <dbReference type="NCBI Taxonomy" id="43366"/>
    <lineage>
        <taxon>Eukaryota</taxon>
        <taxon>Viridiplantae</taxon>
        <taxon>Streptophyta</taxon>
        <taxon>Embryophyta</taxon>
        <taxon>Tracheophyta</taxon>
        <taxon>Spermatophyta</taxon>
        <taxon>Magnoliopsida</taxon>
        <taxon>eudicotyledons</taxon>
        <taxon>Gunneridae</taxon>
        <taxon>Pentapetalae</taxon>
        <taxon>rosids</taxon>
        <taxon>fabids</taxon>
        <taxon>Fabales</taxon>
        <taxon>Fabaceae</taxon>
        <taxon>Papilionoideae</taxon>
        <taxon>50 kb inversion clade</taxon>
        <taxon>NPAAA clade</taxon>
        <taxon>indigoferoid/millettioid clade</taxon>
        <taxon>Phaseoleae</taxon>
        <taxon>Clitoria</taxon>
    </lineage>
</organism>
<dbReference type="FunFam" id="3.30.200.20:FF:000214">
    <property type="entry name" value="WAK1-OsWAK receptor-like cytoplasmic kinase (OsWAK-RLCK)"/>
    <property type="match status" value="1"/>
</dbReference>
<dbReference type="EC" id="2.7.11.1" evidence="2"/>
<dbReference type="InterPro" id="IPR017441">
    <property type="entry name" value="Protein_kinase_ATP_BS"/>
</dbReference>
<gene>
    <name evidence="23" type="ORF">RJT34_18679</name>
</gene>
<evidence type="ECO:0000256" key="16">
    <source>
        <dbReference type="ARBA" id="ARBA00047899"/>
    </source>
</evidence>
<keyword evidence="7 20" id="KW-0812">Transmembrane</keyword>
<evidence type="ECO:0000256" key="13">
    <source>
        <dbReference type="ARBA" id="ARBA00023136"/>
    </source>
</evidence>
<evidence type="ECO:0000256" key="8">
    <source>
        <dbReference type="ARBA" id="ARBA00022729"/>
    </source>
</evidence>
<feature type="binding site" evidence="18">
    <location>
        <position position="384"/>
    </location>
    <ligand>
        <name>ATP</name>
        <dbReference type="ChEBI" id="CHEBI:30616"/>
    </ligand>
</feature>
<keyword evidence="11 18" id="KW-0067">ATP-binding</keyword>
<feature type="compositionally biased region" description="Low complexity" evidence="19">
    <location>
        <begin position="672"/>
        <end position="683"/>
    </location>
</feature>
<dbReference type="PROSITE" id="PS50011">
    <property type="entry name" value="PROTEIN_KINASE_DOM"/>
    <property type="match status" value="1"/>
</dbReference>
<keyword evidence="4" id="KW-0723">Serine/threonine-protein kinase</keyword>
<evidence type="ECO:0000313" key="23">
    <source>
        <dbReference type="EMBL" id="KAK7295767.1"/>
    </source>
</evidence>
<keyword evidence="10" id="KW-0418">Kinase</keyword>
<keyword evidence="15" id="KW-0325">Glycoprotein</keyword>
<dbReference type="Gene3D" id="3.30.200.20">
    <property type="entry name" value="Phosphorylase Kinase, domain 1"/>
    <property type="match status" value="1"/>
</dbReference>
<comment type="caution">
    <text evidence="23">The sequence shown here is derived from an EMBL/GenBank/DDBJ whole genome shotgun (WGS) entry which is preliminary data.</text>
</comment>
<comment type="subcellular location">
    <subcellularLocation>
        <location evidence="1">Cell membrane</location>
        <topology evidence="1">Single-pass type I membrane protein</topology>
    </subcellularLocation>
</comment>
<evidence type="ECO:0000256" key="14">
    <source>
        <dbReference type="ARBA" id="ARBA00023170"/>
    </source>
</evidence>
<keyword evidence="14" id="KW-0675">Receptor</keyword>
<name>A0AAN9JB91_CLITE</name>
<feature type="chain" id="PRO_5042917252" description="non-specific serine/threonine protein kinase" evidence="21">
    <location>
        <begin position="25"/>
        <end position="683"/>
    </location>
</feature>
<dbReference type="GO" id="GO:0005886">
    <property type="term" value="C:plasma membrane"/>
    <property type="evidence" value="ECO:0007669"/>
    <property type="project" value="UniProtKB-SubCell"/>
</dbReference>
<evidence type="ECO:0000256" key="6">
    <source>
        <dbReference type="ARBA" id="ARBA00022679"/>
    </source>
</evidence>
<protein>
    <recommendedName>
        <fullName evidence="2">non-specific serine/threonine protein kinase</fullName>
        <ecNumber evidence="2">2.7.11.1</ecNumber>
    </recommendedName>
</protein>
<keyword evidence="13 20" id="KW-0472">Membrane</keyword>
<feature type="region of interest" description="Disordered" evidence="19">
    <location>
        <begin position="658"/>
        <end position="683"/>
    </location>
</feature>
<accession>A0AAN9JB91</accession>
<evidence type="ECO:0000256" key="9">
    <source>
        <dbReference type="ARBA" id="ARBA00022741"/>
    </source>
</evidence>
<evidence type="ECO:0000256" key="1">
    <source>
        <dbReference type="ARBA" id="ARBA00004251"/>
    </source>
</evidence>
<dbReference type="PROSITE" id="PS00107">
    <property type="entry name" value="PROTEIN_KINASE_ATP"/>
    <property type="match status" value="1"/>
</dbReference>
<evidence type="ECO:0000256" key="2">
    <source>
        <dbReference type="ARBA" id="ARBA00012513"/>
    </source>
</evidence>
<dbReference type="SMART" id="SM00220">
    <property type="entry name" value="S_TKc"/>
    <property type="match status" value="1"/>
</dbReference>
<proteinExistence type="predicted"/>
<evidence type="ECO:0000256" key="17">
    <source>
        <dbReference type="ARBA" id="ARBA00048679"/>
    </source>
</evidence>
<evidence type="ECO:0000256" key="21">
    <source>
        <dbReference type="SAM" id="SignalP"/>
    </source>
</evidence>
<feature type="transmembrane region" description="Helical" evidence="20">
    <location>
        <begin position="261"/>
        <end position="287"/>
    </location>
</feature>
<dbReference type="FunFam" id="1.10.510.10:FF:000161">
    <property type="entry name" value="Wall-associated receptor kinase-like 20"/>
    <property type="match status" value="1"/>
</dbReference>
<evidence type="ECO:0000256" key="20">
    <source>
        <dbReference type="SAM" id="Phobius"/>
    </source>
</evidence>
<keyword evidence="8 21" id="KW-0732">Signal</keyword>
<dbReference type="PANTHER" id="PTHR46008:SF46">
    <property type="entry name" value="WALL ASSOCIATED KINASE-LIKE PROTEIN"/>
    <property type="match status" value="1"/>
</dbReference>
<dbReference type="Pfam" id="PF13947">
    <property type="entry name" value="GUB_WAK_bind"/>
    <property type="match status" value="1"/>
</dbReference>
<evidence type="ECO:0000313" key="24">
    <source>
        <dbReference type="Proteomes" id="UP001359559"/>
    </source>
</evidence>
<dbReference type="SUPFAM" id="SSF56112">
    <property type="entry name" value="Protein kinase-like (PK-like)"/>
    <property type="match status" value="1"/>
</dbReference>
<evidence type="ECO:0000256" key="3">
    <source>
        <dbReference type="ARBA" id="ARBA00022475"/>
    </source>
</evidence>
<dbReference type="InterPro" id="IPR032872">
    <property type="entry name" value="WAK_assoc_C"/>
</dbReference>
<evidence type="ECO:0000256" key="19">
    <source>
        <dbReference type="SAM" id="MobiDB-lite"/>
    </source>
</evidence>
<comment type="catalytic activity">
    <reaction evidence="16">
        <text>L-threonyl-[protein] + ATP = O-phospho-L-threonyl-[protein] + ADP + H(+)</text>
        <dbReference type="Rhea" id="RHEA:46608"/>
        <dbReference type="Rhea" id="RHEA-COMP:11060"/>
        <dbReference type="Rhea" id="RHEA-COMP:11605"/>
        <dbReference type="ChEBI" id="CHEBI:15378"/>
        <dbReference type="ChEBI" id="CHEBI:30013"/>
        <dbReference type="ChEBI" id="CHEBI:30616"/>
        <dbReference type="ChEBI" id="CHEBI:61977"/>
        <dbReference type="ChEBI" id="CHEBI:456216"/>
        <dbReference type="EC" id="2.7.11.1"/>
    </reaction>
</comment>
<feature type="compositionally biased region" description="Low complexity" evidence="19">
    <location>
        <begin position="308"/>
        <end position="330"/>
    </location>
</feature>
<sequence length="683" mass="76306">MVSLLSPTIIIAIFMLSCLHHTTSLPPHASLSTCHVTTFNCGTITNLAYPFTGGDRPSFCGPPQLHLNCHNGVPQLNISSVSYRVIKIDSLSHTLTLARLDLWNETCTHVYVNSTFDDTIFSYGSGNQNLTLFYECKPTSALTKKPDNLFHCESNGYNKNDSYSLVGPFPLDPILDVVECDHHVEVPILEEQADRLIKNRSLLREVLIKGFNLNYSNPYDTECFECFASGGQQCGFDSDSNEPICICGDSLCPNSEFCRCLLLMLLSGVGGGVVALVVILGCVYFSMQRRRKIADKSRNTDLFVPPSSGSTFTSTTNTSQSASSYPSSKSETVPKSFYYGVKVFTYEELEEATNNFHPSRELGEGGFGTVYKGELKDGRVVAVKRHYESNFKRVEQFMNEVQILARLRHKNLVTLFGCTSRHSRELLLVYEFISNGTVADHLQGNRSKSTLLPWPTRLDIAVETAEALAYLHASDVIHRDVKTNNILLDDNFRVKVADFGLSRDFPRQQFTHVSTAPQGTPGYVDPEYYQCYQLNDKSDVYSFGVVLVELISSLQAVDINRHRNEVNLANMAINKIQNQELHELIDPYLGFEKDFAVRRMTTAVAELAFRCLQQQREMRPSMDEVLDILRGIKSDELGAMDEAEVVDIRTDEVPLKRVSSPVSPDSVVDKWVSGSSVSNSSLP</sequence>
<reference evidence="23 24" key="1">
    <citation type="submission" date="2024-01" db="EMBL/GenBank/DDBJ databases">
        <title>The genomes of 5 underutilized Papilionoideae crops provide insights into root nodulation and disease resistance.</title>
        <authorList>
            <person name="Yuan L."/>
        </authorList>
    </citation>
    <scope>NUCLEOTIDE SEQUENCE [LARGE SCALE GENOMIC DNA]</scope>
    <source>
        <strain evidence="23">LY-2023</strain>
        <tissue evidence="23">Leaf</tissue>
    </source>
</reference>